<feature type="region of interest" description="Disordered" evidence="1">
    <location>
        <begin position="98"/>
        <end position="154"/>
    </location>
</feature>
<evidence type="ECO:0000256" key="1">
    <source>
        <dbReference type="SAM" id="MobiDB-lite"/>
    </source>
</evidence>
<evidence type="ECO:0008006" key="6">
    <source>
        <dbReference type="Google" id="ProtNLM"/>
    </source>
</evidence>
<dbReference type="PANTHER" id="PTHR13239:SF4">
    <property type="entry name" value="AT25231P"/>
    <property type="match status" value="1"/>
</dbReference>
<feature type="compositionally biased region" description="Acidic residues" evidence="1">
    <location>
        <begin position="105"/>
        <end position="128"/>
    </location>
</feature>
<evidence type="ECO:0000313" key="4">
    <source>
        <dbReference type="EMBL" id="CAI4051613.1"/>
    </source>
</evidence>
<dbReference type="SMART" id="SM01293">
    <property type="entry name" value="DUF3402"/>
    <property type="match status" value="1"/>
</dbReference>
<feature type="domain" description="Far11/STRP C-terminal" evidence="3">
    <location>
        <begin position="601"/>
        <end position="966"/>
    </location>
</feature>
<evidence type="ECO:0000259" key="3">
    <source>
        <dbReference type="SMART" id="SM01293"/>
    </source>
</evidence>
<name>A0ABN8WKC8_SACUV</name>
<feature type="region of interest" description="Disordered" evidence="1">
    <location>
        <begin position="532"/>
        <end position="557"/>
    </location>
</feature>
<gene>
    <name evidence="4" type="primary">SUVZ14G1960</name>
    <name evidence="4" type="ORF">SUVZ_14G1960</name>
</gene>
<sequence length="969" mass="112346">MNTSGRSHSKGPIIRSVSLEDLKRNSSFKNTLKYKDDIPTHKEPQTSTLGNEELLKDLDNMLRNKLNLGRNAFHADKRNKSDSNISALNFKARSGLDGDFRTIDTEQDNDGDDDVDDEDDDEDDDDNNANDFKLNADGADKDEGEEKVNNTDNAVEFQDDAEEAEEENEDESFANVDELDGFDLNKAVDNKHVPVNEKGEIDYNMPVDKEFQKSLDQCAASLEGRASAPYALQRAVDWELKMFYTLEEELSEWFCSSDYVHFGQAQTQFKQKVNNPQLFFDDENYAESVVERLIDDIPNFLTPNLLALTYISMGCFAYISNKNQHAKMIRRNNFMLVPYIQEIVHAFKKIAINCRDDTRNLKKQTILLFYSSTILYFISAICINGRDENPEAVEQVIDAFDNTDLIEFLTKYIESWRWNSRLAMRIRNMILLLFKLIVLQFGDDSVYKGTKSAIYKLHGLKYPLNNPEKLSVSPLHYQAFREDITSRFPDYNMPSSELPKDVDKSESLSQFLEIPRPKSKNPLNMTLNVPEKHIATPAPSPPTSPQLMHLGEGSRPRKSFQTNMAYPCLYPSDDEELEDDILEDRMDLHSNKTSNNDIVIPFSTEEAARILSDNLEIKLSTKQLWYERDLFMITERGWKQQSEEEPYSYSTFNIDDNSSKKERDAIRIMQRIDKYYKGCLSSFNSLVFVLLQTMESSLTNNFHRKTEVSDKNLLSMLAPQLEIVRAKELSLKSAAGILHALLKWFKLSHILKFEHLSVVIHDSRYINTCASILSKYSEIYSERVFNKYVQTLNSFWRECSLHNESYRESYTTDDSKEIDTEVLPTFAYLLRILRKITGNKTQRLKELPLSIGILFKRYYRLFNLDMYHPILKITRELTPFKNKRWKSEHMELISGVYLYEKLELTDNWVTGKDISGELSDACGQEIALRALLQFYNFQHYEISMEDLGYGHRNNSSHDLLNKESEYLNI</sequence>
<dbReference type="SMART" id="SM01292">
    <property type="entry name" value="N1221"/>
    <property type="match status" value="1"/>
</dbReference>
<dbReference type="EMBL" id="OX365941">
    <property type="protein sequence ID" value="CAI4051613.1"/>
    <property type="molecule type" value="Genomic_DNA"/>
</dbReference>
<keyword evidence="5" id="KW-1185">Reference proteome</keyword>
<dbReference type="InterPro" id="IPR012486">
    <property type="entry name" value="Far11/STRP_N"/>
</dbReference>
<feature type="compositionally biased region" description="Basic and acidic residues" evidence="1">
    <location>
        <begin position="138"/>
        <end position="149"/>
    </location>
</feature>
<organism evidence="4 5">
    <name type="scientific">Saccharomyces uvarum</name>
    <name type="common">Yeast</name>
    <name type="synonym">Saccharomyces bayanus var. uvarum</name>
    <dbReference type="NCBI Taxonomy" id="230603"/>
    <lineage>
        <taxon>Eukaryota</taxon>
        <taxon>Fungi</taxon>
        <taxon>Dikarya</taxon>
        <taxon>Ascomycota</taxon>
        <taxon>Saccharomycotina</taxon>
        <taxon>Saccharomycetes</taxon>
        <taxon>Saccharomycetales</taxon>
        <taxon>Saccharomycetaceae</taxon>
        <taxon>Saccharomyces</taxon>
    </lineage>
</organism>
<dbReference type="InterPro" id="IPR040185">
    <property type="entry name" value="Far11/STRP"/>
</dbReference>
<evidence type="ECO:0000259" key="2">
    <source>
        <dbReference type="SMART" id="SM01292"/>
    </source>
</evidence>
<dbReference type="Proteomes" id="UP001162085">
    <property type="component" value="Chromosome 14"/>
</dbReference>
<reference evidence="4" key="1">
    <citation type="submission" date="2022-10" db="EMBL/GenBank/DDBJ databases">
        <authorList>
            <person name="Byrne P K."/>
        </authorList>
    </citation>
    <scope>NUCLEOTIDE SEQUENCE</scope>
    <source>
        <strain evidence="4">ZP964</strain>
    </source>
</reference>
<feature type="domain" description="Far11/STRP N-terminal" evidence="2">
    <location>
        <begin position="233"/>
        <end position="504"/>
    </location>
</feature>
<proteinExistence type="predicted"/>
<accession>A0ABN8WKC8</accession>
<protein>
    <recommendedName>
        <fullName evidence="6">Factor arrest protein 11</fullName>
    </recommendedName>
</protein>
<evidence type="ECO:0000313" key="5">
    <source>
        <dbReference type="Proteomes" id="UP001162085"/>
    </source>
</evidence>
<dbReference type="Pfam" id="PF11882">
    <property type="entry name" value="DUF3402"/>
    <property type="match status" value="2"/>
</dbReference>
<dbReference type="Pfam" id="PF07923">
    <property type="entry name" value="N1221"/>
    <property type="match status" value="1"/>
</dbReference>
<dbReference type="PANTHER" id="PTHR13239">
    <property type="entry name" value="PROTEIN REQUIRED FOR HYPHAL ANASTOMOSIS HAM-2"/>
    <property type="match status" value="1"/>
</dbReference>
<dbReference type="InterPro" id="IPR021819">
    <property type="entry name" value="Far11/STRP_C"/>
</dbReference>